<sequence length="61" mass="6711">MSKPVYLVPAEGLKVRHPLGGHLKPEGDHVVLDSYWRRRIADESVTEGQPPKAPKPAAAKE</sequence>
<dbReference type="AlphaFoldDB" id="A0A6H1ZCZ7"/>
<organism evidence="2">
    <name type="scientific">viral metagenome</name>
    <dbReference type="NCBI Taxonomy" id="1070528"/>
    <lineage>
        <taxon>unclassified sequences</taxon>
        <taxon>metagenomes</taxon>
        <taxon>organismal metagenomes</taxon>
    </lineage>
</organism>
<dbReference type="InterPro" id="IPR024400">
    <property type="entry name" value="DUF2635"/>
</dbReference>
<evidence type="ECO:0008006" key="4">
    <source>
        <dbReference type="Google" id="ProtNLM"/>
    </source>
</evidence>
<reference evidence="2" key="1">
    <citation type="submission" date="2020-03" db="EMBL/GenBank/DDBJ databases">
        <title>The deep terrestrial virosphere.</title>
        <authorList>
            <person name="Holmfeldt K."/>
            <person name="Nilsson E."/>
            <person name="Simone D."/>
            <person name="Lopez-Fernandez M."/>
            <person name="Wu X."/>
            <person name="de Brujin I."/>
            <person name="Lundin D."/>
            <person name="Andersson A."/>
            <person name="Bertilsson S."/>
            <person name="Dopson M."/>
        </authorList>
    </citation>
    <scope>NUCLEOTIDE SEQUENCE</scope>
    <source>
        <strain evidence="2">TM448A00282</strain>
        <strain evidence="3">TM448B00260</strain>
    </source>
</reference>
<protein>
    <recommendedName>
        <fullName evidence="4">DUF2635 domain-containing protein</fullName>
    </recommendedName>
</protein>
<gene>
    <name evidence="2" type="ORF">TM448A00282_0017</name>
    <name evidence="3" type="ORF">TM448B00260_0022</name>
</gene>
<evidence type="ECO:0000256" key="1">
    <source>
        <dbReference type="SAM" id="MobiDB-lite"/>
    </source>
</evidence>
<dbReference type="EMBL" id="MT144603">
    <property type="protein sequence ID" value="QJH94618.1"/>
    <property type="molecule type" value="Genomic_DNA"/>
</dbReference>
<feature type="region of interest" description="Disordered" evidence="1">
    <location>
        <begin position="42"/>
        <end position="61"/>
    </location>
</feature>
<accession>A0A6H1ZCZ7</accession>
<dbReference type="Pfam" id="PF10948">
    <property type="entry name" value="DUF2635"/>
    <property type="match status" value="1"/>
</dbReference>
<dbReference type="EMBL" id="MT143997">
    <property type="protein sequence ID" value="QJA45783.1"/>
    <property type="molecule type" value="Genomic_DNA"/>
</dbReference>
<name>A0A6H1ZCZ7_9ZZZZ</name>
<evidence type="ECO:0000313" key="3">
    <source>
        <dbReference type="EMBL" id="QJH94618.1"/>
    </source>
</evidence>
<evidence type="ECO:0000313" key="2">
    <source>
        <dbReference type="EMBL" id="QJA45783.1"/>
    </source>
</evidence>
<proteinExistence type="predicted"/>